<dbReference type="EMBL" id="JAPZBO010000001">
    <property type="protein sequence ID" value="KAJ5330583.1"/>
    <property type="molecule type" value="Genomic_DNA"/>
</dbReference>
<dbReference type="AlphaFoldDB" id="A0A9W9QDY0"/>
<evidence type="ECO:0000313" key="2">
    <source>
        <dbReference type="Proteomes" id="UP001147746"/>
    </source>
</evidence>
<evidence type="ECO:0000313" key="1">
    <source>
        <dbReference type="EMBL" id="KAJ5330583.1"/>
    </source>
</evidence>
<comment type="caution">
    <text evidence="1">The sequence shown here is derived from an EMBL/GenBank/DDBJ whole genome shotgun (WGS) entry which is preliminary data.</text>
</comment>
<name>A0A9W9QDY0_9EURO</name>
<accession>A0A9W9QDY0</accession>
<keyword evidence="2" id="KW-1185">Reference proteome</keyword>
<proteinExistence type="predicted"/>
<sequence length="271" mass="29846">MRRTLVRELGQCTSAKWITLLGYLALASATKLNLNAFRIQDPSASIFSNNPSQSTNLNITIGIGQTGQRLRFTLEENFDLSPWHTSIRYLDSNGVSHEANQSPSLYPLIARGSVLIQTSTDGTWSDVGWARIAVIEQKESPLFDGIFTIESITYEIHLETSDEEPTGMVAHRIEQANSLDDQPSLYSTCASPSNNLMNGKRQEWNAWGDDVTETIGSTNGCPSTRQIAYIGVATDCAYTASFNSTDDAHRHILNVINTASVRGMQPVLKET</sequence>
<protein>
    <submittedName>
        <fullName evidence="1">Peptidase M12B ADAM/reprolysin</fullName>
    </submittedName>
</protein>
<gene>
    <name evidence="1" type="ORF">N7476_000366</name>
</gene>
<dbReference type="Proteomes" id="UP001147746">
    <property type="component" value="Unassembled WGS sequence"/>
</dbReference>
<reference evidence="1" key="1">
    <citation type="submission" date="2022-12" db="EMBL/GenBank/DDBJ databases">
        <authorList>
            <person name="Petersen C."/>
        </authorList>
    </citation>
    <scope>NUCLEOTIDE SEQUENCE</scope>
    <source>
        <strain evidence="1">IBT 21472</strain>
    </source>
</reference>
<organism evidence="1 2">
    <name type="scientific">Penicillium atrosanguineum</name>
    <dbReference type="NCBI Taxonomy" id="1132637"/>
    <lineage>
        <taxon>Eukaryota</taxon>
        <taxon>Fungi</taxon>
        <taxon>Dikarya</taxon>
        <taxon>Ascomycota</taxon>
        <taxon>Pezizomycotina</taxon>
        <taxon>Eurotiomycetes</taxon>
        <taxon>Eurotiomycetidae</taxon>
        <taxon>Eurotiales</taxon>
        <taxon>Aspergillaceae</taxon>
        <taxon>Penicillium</taxon>
    </lineage>
</organism>
<reference evidence="1" key="2">
    <citation type="journal article" date="2023" name="IMA Fungus">
        <title>Comparative genomic study of the Penicillium genus elucidates a diverse pangenome and 15 lateral gene transfer events.</title>
        <authorList>
            <person name="Petersen C."/>
            <person name="Sorensen T."/>
            <person name="Nielsen M.R."/>
            <person name="Sondergaard T.E."/>
            <person name="Sorensen J.L."/>
            <person name="Fitzpatrick D.A."/>
            <person name="Frisvad J.C."/>
            <person name="Nielsen K.L."/>
        </authorList>
    </citation>
    <scope>NUCLEOTIDE SEQUENCE</scope>
    <source>
        <strain evidence="1">IBT 21472</strain>
    </source>
</reference>